<reference evidence="2" key="1">
    <citation type="submission" date="2023-03" db="EMBL/GenBank/DDBJ databases">
        <title>Massive genome expansion in bonnet fungi (Mycena s.s.) driven by repeated elements and novel gene families across ecological guilds.</title>
        <authorList>
            <consortium name="Lawrence Berkeley National Laboratory"/>
            <person name="Harder C.B."/>
            <person name="Miyauchi S."/>
            <person name="Viragh M."/>
            <person name="Kuo A."/>
            <person name="Thoen E."/>
            <person name="Andreopoulos B."/>
            <person name="Lu D."/>
            <person name="Skrede I."/>
            <person name="Drula E."/>
            <person name="Henrissat B."/>
            <person name="Morin E."/>
            <person name="Kohler A."/>
            <person name="Barry K."/>
            <person name="LaButti K."/>
            <person name="Morin E."/>
            <person name="Salamov A."/>
            <person name="Lipzen A."/>
            <person name="Mereny Z."/>
            <person name="Hegedus B."/>
            <person name="Baldrian P."/>
            <person name="Stursova M."/>
            <person name="Weitz H."/>
            <person name="Taylor A."/>
            <person name="Grigoriev I.V."/>
            <person name="Nagy L.G."/>
            <person name="Martin F."/>
            <person name="Kauserud H."/>
        </authorList>
    </citation>
    <scope>NUCLEOTIDE SEQUENCE</scope>
    <source>
        <strain evidence="2">CBHHK200</strain>
    </source>
</reference>
<feature type="region of interest" description="Disordered" evidence="1">
    <location>
        <begin position="1"/>
        <end position="37"/>
    </location>
</feature>
<protein>
    <submittedName>
        <fullName evidence="2">Uncharacterized protein</fullName>
    </submittedName>
</protein>
<sequence>MSASSNFPSGSRKRPANSDLPGPPLKQRNKTQTSQALDPVGGTSNLLAWTQCACILLIVNIFQTKMFLSAHIILLTIKKTGTLRHMLATCLSSAHLSPSALSTVAREHNVVSRPQQRSALDMQAHSCAWSCLVRSADAQAAEQIDIPGVLIPPNRLMLSREKTVRVPARKHQRETASRRIAQVVETSRTGPKCNLMNS</sequence>
<dbReference type="Proteomes" id="UP001218188">
    <property type="component" value="Unassembled WGS sequence"/>
</dbReference>
<keyword evidence="4" id="KW-1185">Reference proteome</keyword>
<evidence type="ECO:0000313" key="4">
    <source>
        <dbReference type="Proteomes" id="UP001218188"/>
    </source>
</evidence>
<dbReference type="AlphaFoldDB" id="A0AAD6SLP8"/>
<proteinExistence type="predicted"/>
<accession>A0AAD6SLP8</accession>
<organism evidence="2 4">
    <name type="scientific">Mycena alexandri</name>
    <dbReference type="NCBI Taxonomy" id="1745969"/>
    <lineage>
        <taxon>Eukaryota</taxon>
        <taxon>Fungi</taxon>
        <taxon>Dikarya</taxon>
        <taxon>Basidiomycota</taxon>
        <taxon>Agaricomycotina</taxon>
        <taxon>Agaricomycetes</taxon>
        <taxon>Agaricomycetidae</taxon>
        <taxon>Agaricales</taxon>
        <taxon>Marasmiineae</taxon>
        <taxon>Mycenaceae</taxon>
        <taxon>Mycena</taxon>
    </lineage>
</organism>
<evidence type="ECO:0000256" key="1">
    <source>
        <dbReference type="SAM" id="MobiDB-lite"/>
    </source>
</evidence>
<evidence type="ECO:0000313" key="2">
    <source>
        <dbReference type="EMBL" id="KAJ7029462.1"/>
    </source>
</evidence>
<dbReference type="EMBL" id="JARJCM010000101">
    <property type="protein sequence ID" value="KAJ7029462.1"/>
    <property type="molecule type" value="Genomic_DNA"/>
</dbReference>
<name>A0AAD6SLP8_9AGAR</name>
<comment type="caution">
    <text evidence="2">The sequence shown here is derived from an EMBL/GenBank/DDBJ whole genome shotgun (WGS) entry which is preliminary data.</text>
</comment>
<dbReference type="EMBL" id="JARJCM010000056">
    <property type="protein sequence ID" value="KAJ7034559.1"/>
    <property type="molecule type" value="Genomic_DNA"/>
</dbReference>
<gene>
    <name evidence="3" type="ORF">C8F04DRAFT_1101360</name>
    <name evidence="2" type="ORF">C8F04DRAFT_1116475</name>
</gene>
<evidence type="ECO:0000313" key="3">
    <source>
        <dbReference type="EMBL" id="KAJ7034559.1"/>
    </source>
</evidence>